<dbReference type="AlphaFoldDB" id="A0A815JBU0"/>
<proteinExistence type="predicted"/>
<organism evidence="1 2">
    <name type="scientific">Adineta ricciae</name>
    <name type="common">Rotifer</name>
    <dbReference type="NCBI Taxonomy" id="249248"/>
    <lineage>
        <taxon>Eukaryota</taxon>
        <taxon>Metazoa</taxon>
        <taxon>Spiralia</taxon>
        <taxon>Gnathifera</taxon>
        <taxon>Rotifera</taxon>
        <taxon>Eurotatoria</taxon>
        <taxon>Bdelloidea</taxon>
        <taxon>Adinetida</taxon>
        <taxon>Adinetidae</taxon>
        <taxon>Adineta</taxon>
    </lineage>
</organism>
<accession>A0A815JBU0</accession>
<name>A0A815JBU0_ADIRI</name>
<evidence type="ECO:0000313" key="2">
    <source>
        <dbReference type="Proteomes" id="UP000663852"/>
    </source>
</evidence>
<sequence length="78" mass="9272">MTSTFVCEVQFRVFFEEIDRKVSEDVLVKISCSKHGSINRSKPYSNRLYHETVLEIFVLSKEVKIFENSQQKVLRMRI</sequence>
<gene>
    <name evidence="1" type="ORF">EDS130_LOCUS34883</name>
</gene>
<protein>
    <submittedName>
        <fullName evidence="1">Uncharacterized protein</fullName>
    </submittedName>
</protein>
<comment type="caution">
    <text evidence="1">The sequence shown here is derived from an EMBL/GenBank/DDBJ whole genome shotgun (WGS) entry which is preliminary data.</text>
</comment>
<evidence type="ECO:0000313" key="1">
    <source>
        <dbReference type="EMBL" id="CAF1380212.1"/>
    </source>
</evidence>
<reference evidence="1" key="1">
    <citation type="submission" date="2021-02" db="EMBL/GenBank/DDBJ databases">
        <authorList>
            <person name="Nowell W R."/>
        </authorList>
    </citation>
    <scope>NUCLEOTIDE SEQUENCE</scope>
</reference>
<dbReference type="EMBL" id="CAJNOJ010000298">
    <property type="protein sequence ID" value="CAF1380212.1"/>
    <property type="molecule type" value="Genomic_DNA"/>
</dbReference>
<dbReference type="Proteomes" id="UP000663852">
    <property type="component" value="Unassembled WGS sequence"/>
</dbReference>